<accession>A0A521CAQ7</accession>
<dbReference type="RefSeq" id="WP_142602835.1">
    <property type="nucleotide sequence ID" value="NZ_FXSZ01000003.1"/>
</dbReference>
<evidence type="ECO:0000256" key="1">
    <source>
        <dbReference type="ARBA" id="ARBA00022448"/>
    </source>
</evidence>
<dbReference type="Gene3D" id="2.60.40.1120">
    <property type="entry name" value="Carboxypeptidase-like, regulatory domain"/>
    <property type="match status" value="1"/>
</dbReference>
<dbReference type="SUPFAM" id="SSF49464">
    <property type="entry name" value="Carboxypeptidase regulatory domain-like"/>
    <property type="match status" value="1"/>
</dbReference>
<dbReference type="Pfam" id="PF13715">
    <property type="entry name" value="CarbopepD_reg_2"/>
    <property type="match status" value="1"/>
</dbReference>
<name>A0A521CAQ7_9SPHI</name>
<dbReference type="InterPro" id="IPR039426">
    <property type="entry name" value="TonB-dep_rcpt-like"/>
</dbReference>
<sequence length="460" mass="49599">MQLFTLSKSLSVRQRWLSTKLILLLMAVCLQVSANSQKVINYSAKNISIKKVFSVIKNQTGYVFFYDALLIETAKPVSIELKNASLEDALQATFKEQPFTWLIEGKTVTIIKKKQQVNVIQVSNPDPIQVTGLVTDDKGIPLPSVTVAIKNSSKATSTNSEGKYSLIAQSGDVLVFTYIGFKTKEITVGQNHVVNATLEEAVSTLDQVQVIAYGTTTRRLSTGTISKIKGEEIRNQPVENPVLALSGRLPGVQITQANGNAGAPVSVIIRGKSSLGAGSEPLYIIDGVPFAHKSGSVTYASGTSAQTLGGLTNATSGTSPFVNLNAADIESIEVLKDADATAIYGSRGANGVVLITTRKAKAGKTSVEATFNSGWSRPTSMVNMMNTQQYVAMRKEAFRNDGVDPANPSVNAYDLMKWDTTRYTDWTKFLYNKVARSTDGQVRLSGGSEQTQFALSVIFP</sequence>
<dbReference type="Pfam" id="PF07715">
    <property type="entry name" value="Plug"/>
    <property type="match status" value="1"/>
</dbReference>
<dbReference type="InterPro" id="IPR023997">
    <property type="entry name" value="TonB-dep_OMP_SusC/RagA_CS"/>
</dbReference>
<dbReference type="Gene3D" id="2.170.130.10">
    <property type="entry name" value="TonB-dependent receptor, plug domain"/>
    <property type="match status" value="1"/>
</dbReference>
<evidence type="ECO:0000313" key="7">
    <source>
        <dbReference type="EMBL" id="SMO56486.1"/>
    </source>
</evidence>
<dbReference type="Proteomes" id="UP000315971">
    <property type="component" value="Unassembled WGS sequence"/>
</dbReference>
<dbReference type="PANTHER" id="PTHR30069">
    <property type="entry name" value="TONB-DEPENDENT OUTER MEMBRANE RECEPTOR"/>
    <property type="match status" value="1"/>
</dbReference>
<organism evidence="7 8">
    <name type="scientific">Solitalea koreensis</name>
    <dbReference type="NCBI Taxonomy" id="543615"/>
    <lineage>
        <taxon>Bacteria</taxon>
        <taxon>Pseudomonadati</taxon>
        <taxon>Bacteroidota</taxon>
        <taxon>Sphingobacteriia</taxon>
        <taxon>Sphingobacteriales</taxon>
        <taxon>Sphingobacteriaceae</taxon>
        <taxon>Solitalea</taxon>
    </lineage>
</organism>
<protein>
    <submittedName>
        <fullName evidence="7">TonB-dependent outer membrane receptor, SusC/RagA subfamily, signature region</fullName>
    </submittedName>
</protein>
<evidence type="ECO:0000259" key="6">
    <source>
        <dbReference type="SMART" id="SM00965"/>
    </source>
</evidence>
<evidence type="ECO:0000256" key="4">
    <source>
        <dbReference type="ARBA" id="ARBA00023237"/>
    </source>
</evidence>
<dbReference type="EMBL" id="FXSZ01000003">
    <property type="protein sequence ID" value="SMO56486.1"/>
    <property type="molecule type" value="Genomic_DNA"/>
</dbReference>
<dbReference type="InterPro" id="IPR008969">
    <property type="entry name" value="CarboxyPept-like_regulatory"/>
</dbReference>
<dbReference type="GO" id="GO:0009279">
    <property type="term" value="C:cell outer membrane"/>
    <property type="evidence" value="ECO:0007669"/>
    <property type="project" value="UniProtKB-SubCell"/>
</dbReference>
<reference evidence="7 8" key="1">
    <citation type="submission" date="2017-05" db="EMBL/GenBank/DDBJ databases">
        <authorList>
            <person name="Varghese N."/>
            <person name="Submissions S."/>
        </authorList>
    </citation>
    <scope>NUCLEOTIDE SEQUENCE [LARGE SCALE GENOMIC DNA]</scope>
    <source>
        <strain evidence="7 8">DSM 21342</strain>
    </source>
</reference>
<evidence type="ECO:0000313" key="8">
    <source>
        <dbReference type="Proteomes" id="UP000315971"/>
    </source>
</evidence>
<dbReference type="GO" id="GO:0015344">
    <property type="term" value="F:siderophore uptake transmembrane transporter activity"/>
    <property type="evidence" value="ECO:0007669"/>
    <property type="project" value="TreeGrafter"/>
</dbReference>
<feature type="domain" description="Secretin/TonB short N-terminal" evidence="6">
    <location>
        <begin position="62"/>
        <end position="113"/>
    </location>
</feature>
<keyword evidence="1 5" id="KW-0813">Transport</keyword>
<dbReference type="SMART" id="SM00965">
    <property type="entry name" value="STN"/>
    <property type="match status" value="1"/>
</dbReference>
<keyword evidence="3 5" id="KW-0472">Membrane</keyword>
<keyword evidence="5" id="KW-0812">Transmembrane</keyword>
<evidence type="ECO:0000256" key="2">
    <source>
        <dbReference type="ARBA" id="ARBA00022729"/>
    </source>
</evidence>
<keyword evidence="5" id="KW-1134">Transmembrane beta strand</keyword>
<keyword evidence="2" id="KW-0732">Signal</keyword>
<proteinExistence type="inferred from homology"/>
<gene>
    <name evidence="7" type="ORF">SAMN06265350_103366</name>
</gene>
<evidence type="ECO:0000256" key="3">
    <source>
        <dbReference type="ARBA" id="ARBA00023136"/>
    </source>
</evidence>
<dbReference type="InterPro" id="IPR037066">
    <property type="entry name" value="Plug_dom_sf"/>
</dbReference>
<dbReference type="AlphaFoldDB" id="A0A521CAQ7"/>
<comment type="subcellular location">
    <subcellularLocation>
        <location evidence="5">Cell outer membrane</location>
        <topology evidence="5">Multi-pass membrane protein</topology>
    </subcellularLocation>
</comment>
<keyword evidence="4 5" id="KW-0998">Cell outer membrane</keyword>
<dbReference type="NCBIfam" id="TIGR04057">
    <property type="entry name" value="SusC_RagA_signa"/>
    <property type="match status" value="1"/>
</dbReference>
<dbReference type="InterPro" id="IPR011662">
    <property type="entry name" value="Secretin/TonB_short_N"/>
</dbReference>
<keyword evidence="7" id="KW-0675">Receptor</keyword>
<keyword evidence="8" id="KW-1185">Reference proteome</keyword>
<dbReference type="OrthoDB" id="9768177at2"/>
<dbReference type="PANTHER" id="PTHR30069:SF29">
    <property type="entry name" value="HEMOGLOBIN AND HEMOGLOBIN-HAPTOGLOBIN-BINDING PROTEIN 1-RELATED"/>
    <property type="match status" value="1"/>
</dbReference>
<dbReference type="PROSITE" id="PS52016">
    <property type="entry name" value="TONB_DEPENDENT_REC_3"/>
    <property type="match status" value="1"/>
</dbReference>
<comment type="similarity">
    <text evidence="5">Belongs to the TonB-dependent receptor family.</text>
</comment>
<dbReference type="InterPro" id="IPR012910">
    <property type="entry name" value="Plug_dom"/>
</dbReference>
<dbReference type="GO" id="GO:0044718">
    <property type="term" value="P:siderophore transmembrane transport"/>
    <property type="evidence" value="ECO:0007669"/>
    <property type="project" value="TreeGrafter"/>
</dbReference>
<evidence type="ECO:0000256" key="5">
    <source>
        <dbReference type="PROSITE-ProRule" id="PRU01360"/>
    </source>
</evidence>
<dbReference type="SUPFAM" id="SSF56935">
    <property type="entry name" value="Porins"/>
    <property type="match status" value="1"/>
</dbReference>